<sequence>MDFLFQQSFDLKDFYKANRKKFESTLLTEAVNVREQIDQILRIGNVDLVNNAHHLVIYIMEGQDENLRVFAKQEGIAWATHAMELSFKLEWVQAIRRTLWNFIQKYTEFSNHYTVEEFFQLEKQINNRVDEFLNTFFIRYSTYKDSLIQAQKELVKNLSVPIIPINNSISILPLIGTIDHNRMTTLQEKVLTEIGRTHIQTLILDLSGVVDMETEEIYELKKIIDGAAMMGCHSVITGLRKEVVKKMAIELGTNIIQNTKTLATLQQALKEYLIS</sequence>
<dbReference type="SUPFAM" id="SSF52091">
    <property type="entry name" value="SpoIIaa-like"/>
    <property type="match status" value="1"/>
</dbReference>
<dbReference type="PROSITE" id="PS50801">
    <property type="entry name" value="STAS"/>
    <property type="match status" value="1"/>
</dbReference>
<evidence type="ECO:0000259" key="2">
    <source>
        <dbReference type="PROSITE" id="PS50801"/>
    </source>
</evidence>
<evidence type="ECO:0000313" key="3">
    <source>
        <dbReference type="EMBL" id="MBB6453177.1"/>
    </source>
</evidence>
<dbReference type="RefSeq" id="WP_174495714.1">
    <property type="nucleotide sequence ID" value="NZ_CADDWK010000004.1"/>
</dbReference>
<organism evidence="3 4">
    <name type="scientific">Salirhabdus euzebyi</name>
    <dbReference type="NCBI Taxonomy" id="394506"/>
    <lineage>
        <taxon>Bacteria</taxon>
        <taxon>Bacillati</taxon>
        <taxon>Bacillota</taxon>
        <taxon>Bacilli</taxon>
        <taxon>Bacillales</taxon>
        <taxon>Bacillaceae</taxon>
        <taxon>Salirhabdus</taxon>
    </lineage>
</organism>
<reference evidence="3 4" key="1">
    <citation type="submission" date="2020-08" db="EMBL/GenBank/DDBJ databases">
        <title>Genomic Encyclopedia of Type Strains, Phase IV (KMG-IV): sequencing the most valuable type-strain genomes for metagenomic binning, comparative biology and taxonomic classification.</title>
        <authorList>
            <person name="Goeker M."/>
        </authorList>
    </citation>
    <scope>NUCLEOTIDE SEQUENCE [LARGE SCALE GENOMIC DNA]</scope>
    <source>
        <strain evidence="3 4">DSM 19612</strain>
    </source>
</reference>
<keyword evidence="1" id="KW-0597">Phosphoprotein</keyword>
<keyword evidence="4" id="KW-1185">Reference proteome</keyword>
<dbReference type="InterPro" id="IPR002645">
    <property type="entry name" value="STAS_dom"/>
</dbReference>
<name>A0A841Q461_9BACI</name>
<accession>A0A841Q461</accession>
<dbReference type="AlphaFoldDB" id="A0A841Q461"/>
<evidence type="ECO:0000256" key="1">
    <source>
        <dbReference type="ARBA" id="ARBA00022553"/>
    </source>
</evidence>
<dbReference type="InterPro" id="IPR036513">
    <property type="entry name" value="STAS_dom_sf"/>
</dbReference>
<dbReference type="Gene3D" id="3.30.750.24">
    <property type="entry name" value="STAS domain"/>
    <property type="match status" value="1"/>
</dbReference>
<comment type="caution">
    <text evidence="3">The sequence shown here is derived from an EMBL/GenBank/DDBJ whole genome shotgun (WGS) entry which is preliminary data.</text>
</comment>
<gene>
    <name evidence="3" type="ORF">HNQ94_001625</name>
</gene>
<dbReference type="EMBL" id="JACHGH010000004">
    <property type="protein sequence ID" value="MBB6453177.1"/>
    <property type="molecule type" value="Genomic_DNA"/>
</dbReference>
<evidence type="ECO:0000313" key="4">
    <source>
        <dbReference type="Proteomes" id="UP000581688"/>
    </source>
</evidence>
<feature type="domain" description="STAS" evidence="2">
    <location>
        <begin position="159"/>
        <end position="272"/>
    </location>
</feature>
<dbReference type="Pfam" id="PF01740">
    <property type="entry name" value="STAS"/>
    <property type="match status" value="1"/>
</dbReference>
<dbReference type="PANTHER" id="PTHR33745">
    <property type="entry name" value="RSBT ANTAGONIST PROTEIN RSBS-RELATED"/>
    <property type="match status" value="1"/>
</dbReference>
<dbReference type="InterPro" id="IPR051932">
    <property type="entry name" value="Bact_StressResp_Reg"/>
</dbReference>
<proteinExistence type="predicted"/>
<protein>
    <submittedName>
        <fullName evidence="3">Anti-anti-sigma regulatory factor</fullName>
    </submittedName>
</protein>
<dbReference type="Proteomes" id="UP000581688">
    <property type="component" value="Unassembled WGS sequence"/>
</dbReference>
<dbReference type="PANTHER" id="PTHR33745:SF3">
    <property type="entry name" value="RSBT CO-ANTAGONIST PROTEIN RSBRC"/>
    <property type="match status" value="1"/>
</dbReference>
<dbReference type="CDD" id="cd07041">
    <property type="entry name" value="STAS_RsbR_RsbS_like"/>
    <property type="match status" value="1"/>
</dbReference>